<gene>
    <name evidence="1" type="ORF">ACFQ2X_06565</name>
</gene>
<comment type="caution">
    <text evidence="1">The sequence shown here is derived from an EMBL/GenBank/DDBJ whole genome shotgun (WGS) entry which is preliminary data.</text>
</comment>
<evidence type="ECO:0008006" key="3">
    <source>
        <dbReference type="Google" id="ProtNLM"/>
    </source>
</evidence>
<evidence type="ECO:0000313" key="1">
    <source>
        <dbReference type="EMBL" id="MFD1216254.1"/>
    </source>
</evidence>
<protein>
    <recommendedName>
        <fullName evidence="3">Phytase-like domain-containing protein</fullName>
    </recommendedName>
</protein>
<accession>A0ABW3U6U6</accession>
<dbReference type="Proteomes" id="UP001597264">
    <property type="component" value="Unassembled WGS sequence"/>
</dbReference>
<proteinExistence type="predicted"/>
<evidence type="ECO:0000313" key="2">
    <source>
        <dbReference type="Proteomes" id="UP001597264"/>
    </source>
</evidence>
<dbReference type="RefSeq" id="WP_230438358.1">
    <property type="nucleotide sequence ID" value="NZ_CP087715.1"/>
</dbReference>
<name>A0ABW3U6U6_9GAMM</name>
<keyword evidence="2" id="KW-1185">Reference proteome</keyword>
<reference evidence="2" key="1">
    <citation type="journal article" date="2019" name="Int. J. Syst. Evol. Microbiol.">
        <title>The Global Catalogue of Microorganisms (GCM) 10K type strain sequencing project: providing services to taxonomists for standard genome sequencing and annotation.</title>
        <authorList>
            <consortium name="The Broad Institute Genomics Platform"/>
            <consortium name="The Broad Institute Genome Sequencing Center for Infectious Disease"/>
            <person name="Wu L."/>
            <person name="Ma J."/>
        </authorList>
    </citation>
    <scope>NUCLEOTIDE SEQUENCE [LARGE SCALE GENOMIC DNA]</scope>
    <source>
        <strain evidence="2">CCUG 54356</strain>
    </source>
</reference>
<sequence>MLNSWWIDGSEGLDISGLSFCNGELLAVADKFSDRYYRLLPQNGQEQVPLVQRTLFAPPDLPRDQPVSLKTRAIHYANFQGRMDFEGITCDEDGVYLLSERHNRLVTFSGSGERYSGETLRGRWLPQRWSESARANGYLQKFNGESEGVVKVGGDFWIALEREPRGLLHLRDGDIEGSEYHDLPGAGLDFYGRSEDVTGLAFYRGGLYTLERNAYAVCRRSFDNLTAQWCIRYRHVEESPEKAYLERTYAKAEGLAINDAGIFIVLDNNGVGRVSAPDDRRGLLMQLAHPE</sequence>
<organism evidence="1 2">
    <name type="scientific">Microbulbifer celer</name>
    <dbReference type="NCBI Taxonomy" id="435905"/>
    <lineage>
        <taxon>Bacteria</taxon>
        <taxon>Pseudomonadati</taxon>
        <taxon>Pseudomonadota</taxon>
        <taxon>Gammaproteobacteria</taxon>
        <taxon>Cellvibrionales</taxon>
        <taxon>Microbulbiferaceae</taxon>
        <taxon>Microbulbifer</taxon>
    </lineage>
</organism>
<dbReference type="EMBL" id="JBHTLR010000007">
    <property type="protein sequence ID" value="MFD1216254.1"/>
    <property type="molecule type" value="Genomic_DNA"/>
</dbReference>